<gene>
    <name evidence="1" type="ordered locus">Rcas_2651</name>
</gene>
<dbReference type="HOGENOM" id="CLU_2603813_0_0_0"/>
<dbReference type="OrthoDB" id="9855959at2"/>
<protein>
    <submittedName>
        <fullName evidence="1">Uncharacterized protein</fullName>
    </submittedName>
</protein>
<name>A7NMG1_ROSCS</name>
<dbReference type="EMBL" id="CP000804">
    <property type="protein sequence ID" value="ABU58723.1"/>
    <property type="molecule type" value="Genomic_DNA"/>
</dbReference>
<keyword evidence="2" id="KW-1185">Reference proteome</keyword>
<dbReference type="Proteomes" id="UP000000263">
    <property type="component" value="Chromosome"/>
</dbReference>
<sequence length="79" mass="8653">MSSPSAAWWRKARRVRDRMIARFGAHPAVTGIDIGLLDPPEAGVIGVRIHVRGNPDDMSVPEEIDGIPVGIVRGDYHLQ</sequence>
<dbReference type="RefSeq" id="WP_012121147.1">
    <property type="nucleotide sequence ID" value="NC_009767.1"/>
</dbReference>
<reference evidence="1 2" key="1">
    <citation type="submission" date="2007-08" db="EMBL/GenBank/DDBJ databases">
        <title>Complete sequence of Roseiflexus castenholzii DSM 13941.</title>
        <authorList>
            <consortium name="US DOE Joint Genome Institute"/>
            <person name="Copeland A."/>
            <person name="Lucas S."/>
            <person name="Lapidus A."/>
            <person name="Barry K."/>
            <person name="Glavina del Rio T."/>
            <person name="Dalin E."/>
            <person name="Tice H."/>
            <person name="Pitluck S."/>
            <person name="Thompson L.S."/>
            <person name="Brettin T."/>
            <person name="Bruce D."/>
            <person name="Detter J.C."/>
            <person name="Han C."/>
            <person name="Tapia R."/>
            <person name="Schmutz J."/>
            <person name="Larimer F."/>
            <person name="Land M."/>
            <person name="Hauser L."/>
            <person name="Kyrpides N."/>
            <person name="Mikhailova N."/>
            <person name="Bryant D.A."/>
            <person name="Hanada S."/>
            <person name="Tsukatani Y."/>
            <person name="Richardson P."/>
        </authorList>
    </citation>
    <scope>NUCLEOTIDE SEQUENCE [LARGE SCALE GENOMIC DNA]</scope>
    <source>
        <strain evidence="2">DSM 13941 / HLO8</strain>
    </source>
</reference>
<proteinExistence type="predicted"/>
<evidence type="ECO:0000313" key="2">
    <source>
        <dbReference type="Proteomes" id="UP000000263"/>
    </source>
</evidence>
<dbReference type="KEGG" id="rca:Rcas_2651"/>
<dbReference type="AlphaFoldDB" id="A7NMG1"/>
<evidence type="ECO:0000313" key="1">
    <source>
        <dbReference type="EMBL" id="ABU58723.1"/>
    </source>
</evidence>
<organism evidence="1 2">
    <name type="scientific">Roseiflexus castenholzii (strain DSM 13941 / HLO8)</name>
    <dbReference type="NCBI Taxonomy" id="383372"/>
    <lineage>
        <taxon>Bacteria</taxon>
        <taxon>Bacillati</taxon>
        <taxon>Chloroflexota</taxon>
        <taxon>Chloroflexia</taxon>
        <taxon>Chloroflexales</taxon>
        <taxon>Roseiflexineae</taxon>
        <taxon>Roseiflexaceae</taxon>
        <taxon>Roseiflexus</taxon>
    </lineage>
</organism>
<dbReference type="STRING" id="383372.Rcas_2651"/>
<accession>A7NMG1</accession>